<evidence type="ECO:0000313" key="2">
    <source>
        <dbReference type="EMBL" id="MDQ7915963.1"/>
    </source>
</evidence>
<organism evidence="2 3">
    <name type="scientific">Mesonia profundi</name>
    <dbReference type="NCBI Taxonomy" id="3070998"/>
    <lineage>
        <taxon>Bacteria</taxon>
        <taxon>Pseudomonadati</taxon>
        <taxon>Bacteroidota</taxon>
        <taxon>Flavobacteriia</taxon>
        <taxon>Flavobacteriales</taxon>
        <taxon>Flavobacteriaceae</taxon>
        <taxon>Mesonia</taxon>
    </lineage>
</organism>
<keyword evidence="1" id="KW-0732">Signal</keyword>
<accession>A0ABU0ZWW7</accession>
<proteinExistence type="predicted"/>
<dbReference type="RefSeq" id="WP_308862572.1">
    <property type="nucleotide sequence ID" value="NZ_JAVHUL010000001.1"/>
</dbReference>
<dbReference type="Proteomes" id="UP001230915">
    <property type="component" value="Unassembled WGS sequence"/>
</dbReference>
<protein>
    <submittedName>
        <fullName evidence="2">Carboxypeptidase-like regulatory domain-containing protein</fullName>
    </submittedName>
</protein>
<reference evidence="2 3" key="1">
    <citation type="submission" date="2023-08" db="EMBL/GenBank/DDBJ databases">
        <title>Mesonia sp. MT50, isolated from deep-sea sediment of the Mariana Trench.</title>
        <authorList>
            <person name="Fu H."/>
        </authorList>
    </citation>
    <scope>NUCLEOTIDE SEQUENCE [LARGE SCALE GENOMIC DNA]</scope>
    <source>
        <strain evidence="2 3">MT50</strain>
    </source>
</reference>
<feature type="signal peptide" evidence="1">
    <location>
        <begin position="1"/>
        <end position="22"/>
    </location>
</feature>
<dbReference type="EMBL" id="JAVHUL010000001">
    <property type="protein sequence ID" value="MDQ7915963.1"/>
    <property type="molecule type" value="Genomic_DNA"/>
</dbReference>
<evidence type="ECO:0000313" key="3">
    <source>
        <dbReference type="Proteomes" id="UP001230915"/>
    </source>
</evidence>
<comment type="caution">
    <text evidence="2">The sequence shown here is derived from an EMBL/GenBank/DDBJ whole genome shotgun (WGS) entry which is preliminary data.</text>
</comment>
<name>A0ABU0ZWW7_9FLAO</name>
<feature type="chain" id="PRO_5045409903" evidence="1">
    <location>
        <begin position="23"/>
        <end position="496"/>
    </location>
</feature>
<dbReference type="Pfam" id="PF13715">
    <property type="entry name" value="CarbopepD_reg_2"/>
    <property type="match status" value="1"/>
</dbReference>
<evidence type="ECO:0000256" key="1">
    <source>
        <dbReference type="SAM" id="SignalP"/>
    </source>
</evidence>
<keyword evidence="3" id="KW-1185">Reference proteome</keyword>
<gene>
    <name evidence="2" type="ORF">RBU60_00095</name>
</gene>
<sequence length="496" mass="57050">MQKKYFLPFFSLLCLTGFSLSAQQLSGKLFSKETNESIPYAAVQIGENYGVITNNEGEFQINVERFSANDSLHFSSMGFVEQKITLKNFKPNSTIYLKEDVSQLEDVFLVNKNLSMEEIMTKVNENLDKNYNYSLKKFDIFSRKQSTTKVLDMEFEINKATFLDKSVRKNFNKSIDSLLHINKNSTNTSYSESYTQIFIGSSLDSLKVDLQKVTQLKDETKAGDAEDFSSQVFGKIAKNLKSKNTFKVKSGLLPIDDSLEVGKSFKVNRSQDSLLTKEVKSAYARSMKHSANLHPGKLEFIEDFKAYDFTQEKITGYQGEMVYVLNFVPRKGRAKYHGTLYISSETFAIVKAEYELGEGEKAAGMNLKFLLGIKYRRNKNTGVVIFKKNAQNTYDPMYMKSSTQDYVYLNRSFKFKENTDDRSNRIKFKFDLLAENDSNINQELLFVKAEPITTETYNSFTEKEGVVIEKIKKYNASIWKDYNIISPESDLKEFEY</sequence>
<dbReference type="InterPro" id="IPR008969">
    <property type="entry name" value="CarboxyPept-like_regulatory"/>
</dbReference>
<dbReference type="SUPFAM" id="SSF49464">
    <property type="entry name" value="Carboxypeptidase regulatory domain-like"/>
    <property type="match status" value="1"/>
</dbReference>